<keyword evidence="2" id="KW-1185">Reference proteome</keyword>
<accession>A0A8J3W6H3</accession>
<dbReference type="Proteomes" id="UP000616724">
    <property type="component" value="Unassembled WGS sequence"/>
</dbReference>
<sequence>MFPEALVARTSANEIQGATYDRATACHRRTGDIPVIAALRPRHVLIQHYDEEATRSSTNRVTAIGSPRDRHGNH</sequence>
<gene>
    <name evidence="1" type="ORF">Plo01_32450</name>
</gene>
<proteinExistence type="predicted"/>
<protein>
    <submittedName>
        <fullName evidence="1">Uncharacterized protein</fullName>
    </submittedName>
</protein>
<evidence type="ECO:0000313" key="1">
    <source>
        <dbReference type="EMBL" id="GIH76816.1"/>
    </source>
</evidence>
<name>A0A8J3W6H3_9ACTN</name>
<evidence type="ECO:0000313" key="2">
    <source>
        <dbReference type="Proteomes" id="UP000616724"/>
    </source>
</evidence>
<reference evidence="1 2" key="1">
    <citation type="submission" date="2021-01" db="EMBL/GenBank/DDBJ databases">
        <title>Whole genome shotgun sequence of Planobispora longispora NBRC 13918.</title>
        <authorList>
            <person name="Komaki H."/>
            <person name="Tamura T."/>
        </authorList>
    </citation>
    <scope>NUCLEOTIDE SEQUENCE [LARGE SCALE GENOMIC DNA]</scope>
    <source>
        <strain evidence="1 2">NBRC 13918</strain>
    </source>
</reference>
<comment type="caution">
    <text evidence="1">The sequence shown here is derived from an EMBL/GenBank/DDBJ whole genome shotgun (WGS) entry which is preliminary data.</text>
</comment>
<dbReference type="AlphaFoldDB" id="A0A8J3W6H3"/>
<dbReference type="EMBL" id="BOOH01000023">
    <property type="protein sequence ID" value="GIH76816.1"/>
    <property type="molecule type" value="Genomic_DNA"/>
</dbReference>
<organism evidence="1 2">
    <name type="scientific">Planobispora longispora</name>
    <dbReference type="NCBI Taxonomy" id="28887"/>
    <lineage>
        <taxon>Bacteria</taxon>
        <taxon>Bacillati</taxon>
        <taxon>Actinomycetota</taxon>
        <taxon>Actinomycetes</taxon>
        <taxon>Streptosporangiales</taxon>
        <taxon>Streptosporangiaceae</taxon>
        <taxon>Planobispora</taxon>
    </lineage>
</organism>